<evidence type="ECO:0000313" key="11">
    <source>
        <dbReference type="EMBL" id="JAV25205.1"/>
    </source>
</evidence>
<dbReference type="PANTHER" id="PTHR21026">
    <property type="entry name" value="39S RIBOSOMAL PROTEIN L32, MITOCHONDRIAL"/>
    <property type="match status" value="1"/>
</dbReference>
<evidence type="ECO:0000256" key="8">
    <source>
        <dbReference type="ARBA" id="ARBA00042577"/>
    </source>
</evidence>
<dbReference type="InterPro" id="IPR011332">
    <property type="entry name" value="Ribosomal_zn-bd"/>
</dbReference>
<sequence length="210" mass="23629">MTSVWLGRLRLALERFEQQLPSRFGFPTGSGFPPTGAFALAGIEGGHRVPPSANPDPFSLKALLGDGILWAVPKHRRTLEKRLKRKYGSPDYKLKILTPKTHLRMCATCGDDHEVGVLCPTCYGKVKAETEQMQEKIQAQLGLEPVDKEVVVLYDRERDEQPAEFWQGKRIVEMEKSRPVWFSKNLLQKSTQPATTDSAEVIKPETEKLG</sequence>
<dbReference type="GO" id="GO:0006412">
    <property type="term" value="P:translation"/>
    <property type="evidence" value="ECO:0007669"/>
    <property type="project" value="InterPro"/>
</dbReference>
<comment type="function">
    <text evidence="9">Component of the mitochondrial large ribosomal subunit (mt-LSU). The mitochondrial ribosome (mitoribosome) is a large ribonucleoprotein complex responsible for the synthesis of proteins inside mitochondria.</text>
</comment>
<reference evidence="11" key="1">
    <citation type="submission" date="2017-01" db="EMBL/GenBank/DDBJ databases">
        <title>A deep insight into the sialotranscriptome of adult male and female Cluex tarsalis mosquitoes.</title>
        <authorList>
            <person name="Ribeiro J.M."/>
            <person name="Moreira F."/>
            <person name="Bernard K.A."/>
            <person name="Calvo E."/>
        </authorList>
    </citation>
    <scope>NUCLEOTIDE SEQUENCE</scope>
    <source>
        <strain evidence="11">Kern County</strain>
        <tissue evidence="11">Salivary glands</tissue>
    </source>
</reference>
<evidence type="ECO:0000256" key="9">
    <source>
        <dbReference type="ARBA" id="ARBA00045766"/>
    </source>
</evidence>
<feature type="region of interest" description="Disordered" evidence="10">
    <location>
        <begin position="191"/>
        <end position="210"/>
    </location>
</feature>
<dbReference type="SUPFAM" id="SSF57829">
    <property type="entry name" value="Zn-binding ribosomal proteins"/>
    <property type="match status" value="1"/>
</dbReference>
<dbReference type="InterPro" id="IPR051991">
    <property type="entry name" value="Mitoribosomal_protein_bL32"/>
</dbReference>
<keyword evidence="3" id="KW-0809">Transit peptide</keyword>
<keyword evidence="6" id="KW-0687">Ribonucleoprotein</keyword>
<evidence type="ECO:0000256" key="10">
    <source>
        <dbReference type="SAM" id="MobiDB-lite"/>
    </source>
</evidence>
<keyword evidence="5" id="KW-0496">Mitochondrion</keyword>
<dbReference type="AlphaFoldDB" id="A0A1Q3FCA1"/>
<dbReference type="GO" id="GO:0003735">
    <property type="term" value="F:structural constituent of ribosome"/>
    <property type="evidence" value="ECO:0007669"/>
    <property type="project" value="TreeGrafter"/>
</dbReference>
<evidence type="ECO:0000256" key="1">
    <source>
        <dbReference type="ARBA" id="ARBA00004173"/>
    </source>
</evidence>
<protein>
    <recommendedName>
        <fullName evidence="7">Large ribosomal subunit protein bL32m</fullName>
    </recommendedName>
    <alternativeName>
        <fullName evidence="8">39S ribosomal protein L32, mitochondrial</fullName>
    </alternativeName>
</protein>
<feature type="compositionally biased region" description="Basic and acidic residues" evidence="10">
    <location>
        <begin position="200"/>
        <end position="210"/>
    </location>
</feature>
<organism evidence="11">
    <name type="scientific">Culex tarsalis</name>
    <name type="common">Encephalitis mosquito</name>
    <dbReference type="NCBI Taxonomy" id="7177"/>
    <lineage>
        <taxon>Eukaryota</taxon>
        <taxon>Metazoa</taxon>
        <taxon>Ecdysozoa</taxon>
        <taxon>Arthropoda</taxon>
        <taxon>Hexapoda</taxon>
        <taxon>Insecta</taxon>
        <taxon>Pterygota</taxon>
        <taxon>Neoptera</taxon>
        <taxon>Endopterygota</taxon>
        <taxon>Diptera</taxon>
        <taxon>Nematocera</taxon>
        <taxon>Culicoidea</taxon>
        <taxon>Culicidae</taxon>
        <taxon>Culicinae</taxon>
        <taxon>Culicini</taxon>
        <taxon>Culex</taxon>
        <taxon>Culex</taxon>
    </lineage>
</organism>
<name>A0A1Q3FCA1_CULTA</name>
<evidence type="ECO:0000256" key="2">
    <source>
        <dbReference type="ARBA" id="ARBA00008560"/>
    </source>
</evidence>
<accession>A0A1Q3FCA1</accession>
<evidence type="ECO:0000256" key="6">
    <source>
        <dbReference type="ARBA" id="ARBA00023274"/>
    </source>
</evidence>
<proteinExistence type="inferred from homology"/>
<evidence type="ECO:0000256" key="4">
    <source>
        <dbReference type="ARBA" id="ARBA00022980"/>
    </source>
</evidence>
<dbReference type="PANTHER" id="PTHR21026:SF2">
    <property type="entry name" value="LARGE RIBOSOMAL SUBUNIT PROTEIN BL32M"/>
    <property type="match status" value="1"/>
</dbReference>
<evidence type="ECO:0000256" key="3">
    <source>
        <dbReference type="ARBA" id="ARBA00022946"/>
    </source>
</evidence>
<keyword evidence="4 11" id="KW-0689">Ribosomal protein</keyword>
<evidence type="ECO:0000256" key="5">
    <source>
        <dbReference type="ARBA" id="ARBA00023128"/>
    </source>
</evidence>
<evidence type="ECO:0000256" key="7">
    <source>
        <dbReference type="ARBA" id="ARBA00039935"/>
    </source>
</evidence>
<comment type="similarity">
    <text evidence="2">Belongs to the bacterial ribosomal protein bL32 family.</text>
</comment>
<dbReference type="GO" id="GO:0005762">
    <property type="term" value="C:mitochondrial large ribosomal subunit"/>
    <property type="evidence" value="ECO:0007669"/>
    <property type="project" value="TreeGrafter"/>
</dbReference>
<dbReference type="EMBL" id="GFDL01009840">
    <property type="protein sequence ID" value="JAV25205.1"/>
    <property type="molecule type" value="Transcribed_RNA"/>
</dbReference>
<comment type="subcellular location">
    <subcellularLocation>
        <location evidence="1">Mitochondrion</location>
    </subcellularLocation>
</comment>